<reference evidence="1" key="1">
    <citation type="submission" date="2021-06" db="EMBL/GenBank/DDBJ databases">
        <authorList>
            <person name="Kallberg Y."/>
            <person name="Tangrot J."/>
            <person name="Rosling A."/>
        </authorList>
    </citation>
    <scope>NUCLEOTIDE SEQUENCE</scope>
    <source>
        <strain evidence="1">IL203A</strain>
    </source>
</reference>
<dbReference type="Proteomes" id="UP000789702">
    <property type="component" value="Unassembled WGS sequence"/>
</dbReference>
<protein>
    <submittedName>
        <fullName evidence="1">5265_t:CDS:1</fullName>
    </submittedName>
</protein>
<comment type="caution">
    <text evidence="1">The sequence shown here is derived from an EMBL/GenBank/DDBJ whole genome shotgun (WGS) entry which is preliminary data.</text>
</comment>
<keyword evidence="2" id="KW-1185">Reference proteome</keyword>
<sequence>VDAGISLMIMGMSKQGTDVLATLGVTASYRVIATKRYIAEQKEEQAIKDIKLVDLVSLDFHSMNDYLKAINTYTQL</sequence>
<organism evidence="1 2">
    <name type="scientific">Dentiscutata heterogama</name>
    <dbReference type="NCBI Taxonomy" id="1316150"/>
    <lineage>
        <taxon>Eukaryota</taxon>
        <taxon>Fungi</taxon>
        <taxon>Fungi incertae sedis</taxon>
        <taxon>Mucoromycota</taxon>
        <taxon>Glomeromycotina</taxon>
        <taxon>Glomeromycetes</taxon>
        <taxon>Diversisporales</taxon>
        <taxon>Gigasporaceae</taxon>
        <taxon>Dentiscutata</taxon>
    </lineage>
</organism>
<name>A0ACA9Q4R7_9GLOM</name>
<gene>
    <name evidence="1" type="ORF">DHETER_LOCUS13623</name>
</gene>
<accession>A0ACA9Q4R7</accession>
<feature type="non-terminal residue" evidence="1">
    <location>
        <position position="1"/>
    </location>
</feature>
<evidence type="ECO:0000313" key="2">
    <source>
        <dbReference type="Proteomes" id="UP000789702"/>
    </source>
</evidence>
<dbReference type="EMBL" id="CAJVPU010038110">
    <property type="protein sequence ID" value="CAG8734065.1"/>
    <property type="molecule type" value="Genomic_DNA"/>
</dbReference>
<evidence type="ECO:0000313" key="1">
    <source>
        <dbReference type="EMBL" id="CAG8734065.1"/>
    </source>
</evidence>
<proteinExistence type="predicted"/>